<reference evidence="1" key="1">
    <citation type="submission" date="2020-07" db="EMBL/GenBank/DDBJ databases">
        <title>Multicomponent nature underlies the extraordinary mechanical properties of spider dragline silk.</title>
        <authorList>
            <person name="Kono N."/>
            <person name="Nakamura H."/>
            <person name="Mori M."/>
            <person name="Yoshida Y."/>
            <person name="Ohtoshi R."/>
            <person name="Malay A.D."/>
            <person name="Moran D.A.P."/>
            <person name="Tomita M."/>
            <person name="Numata K."/>
            <person name="Arakawa K."/>
        </authorList>
    </citation>
    <scope>NUCLEOTIDE SEQUENCE</scope>
</reference>
<gene>
    <name evidence="1" type="ORF">TNCT_19841</name>
</gene>
<dbReference type="AlphaFoldDB" id="A0A8X6FLL9"/>
<organism evidence="1 2">
    <name type="scientific">Trichonephila clavata</name>
    <name type="common">Joro spider</name>
    <name type="synonym">Nephila clavata</name>
    <dbReference type="NCBI Taxonomy" id="2740835"/>
    <lineage>
        <taxon>Eukaryota</taxon>
        <taxon>Metazoa</taxon>
        <taxon>Ecdysozoa</taxon>
        <taxon>Arthropoda</taxon>
        <taxon>Chelicerata</taxon>
        <taxon>Arachnida</taxon>
        <taxon>Araneae</taxon>
        <taxon>Araneomorphae</taxon>
        <taxon>Entelegynae</taxon>
        <taxon>Araneoidea</taxon>
        <taxon>Nephilidae</taxon>
        <taxon>Trichonephila</taxon>
    </lineage>
</organism>
<dbReference type="Proteomes" id="UP000887116">
    <property type="component" value="Unassembled WGS sequence"/>
</dbReference>
<evidence type="ECO:0000313" key="1">
    <source>
        <dbReference type="EMBL" id="GFQ82154.1"/>
    </source>
</evidence>
<sequence length="111" mass="13149">MSGYGIRLLHRLQNAAAIWFQFIRYCRITNFKRTTIKRNLKKNVVICRHISHYSRPLDNRQCQKPLQDGKHWILLHKSLVRKDVLHPKSGSMCKDGGYAIQCRDCRFDSYS</sequence>
<accession>A0A8X6FLL9</accession>
<proteinExistence type="predicted"/>
<keyword evidence="2" id="KW-1185">Reference proteome</keyword>
<dbReference type="EMBL" id="BMAO01022483">
    <property type="protein sequence ID" value="GFQ82154.1"/>
    <property type="molecule type" value="Genomic_DNA"/>
</dbReference>
<protein>
    <submittedName>
        <fullName evidence="1">Uncharacterized protein</fullName>
    </submittedName>
</protein>
<evidence type="ECO:0000313" key="2">
    <source>
        <dbReference type="Proteomes" id="UP000887116"/>
    </source>
</evidence>
<name>A0A8X6FLL9_TRICU</name>
<comment type="caution">
    <text evidence="1">The sequence shown here is derived from an EMBL/GenBank/DDBJ whole genome shotgun (WGS) entry which is preliminary data.</text>
</comment>